<dbReference type="InterPro" id="IPR002347">
    <property type="entry name" value="SDR_fam"/>
</dbReference>
<dbReference type="Proteomes" id="UP001196870">
    <property type="component" value="Unassembled WGS sequence"/>
</dbReference>
<dbReference type="PRINTS" id="PR00080">
    <property type="entry name" value="SDRFAMILY"/>
</dbReference>
<dbReference type="InterPro" id="IPR036291">
    <property type="entry name" value="NAD(P)-bd_dom_sf"/>
</dbReference>
<comment type="similarity">
    <text evidence="1">Belongs to the short-chain dehydrogenases/reductases (SDR) family.</text>
</comment>
<sequence>MTRMDLSGRVAVIIGASGGIGSATARAFADAGATVVATWRGDQAGAETLVESLAGGPARGHLALPATIEETATLVALAATVEQRCGRADVLVNSSGFTRAIPHGDLDALDDAMIDRIFAVNWRGQFAAIRAFRPLLAAGGDGLVVNVSSIAGLNGAGSNIAYGAVKAGIDVMTKSLARALAPAIRVMAVSPGIVDTGFVPGRDAAANAKIAPSIPLQRVATAEDVAGAILACATLLPYSTGSTVLVDGGRALA</sequence>
<dbReference type="CDD" id="cd05233">
    <property type="entry name" value="SDR_c"/>
    <property type="match status" value="1"/>
</dbReference>
<comment type="caution">
    <text evidence="3">The sequence shown here is derived from an EMBL/GenBank/DDBJ whole genome shotgun (WGS) entry which is preliminary data.</text>
</comment>
<gene>
    <name evidence="3" type="ORF">GXW71_32295</name>
</gene>
<evidence type="ECO:0000256" key="1">
    <source>
        <dbReference type="ARBA" id="ARBA00006484"/>
    </source>
</evidence>
<keyword evidence="2" id="KW-0560">Oxidoreductase</keyword>
<evidence type="ECO:0000313" key="3">
    <source>
        <dbReference type="EMBL" id="MBR0669075.1"/>
    </source>
</evidence>
<name>A0ABS5FAF3_9PROT</name>
<dbReference type="Gene3D" id="3.40.50.720">
    <property type="entry name" value="NAD(P)-binding Rossmann-like Domain"/>
    <property type="match status" value="1"/>
</dbReference>
<evidence type="ECO:0000256" key="2">
    <source>
        <dbReference type="ARBA" id="ARBA00023002"/>
    </source>
</evidence>
<accession>A0ABS5FAF3</accession>
<dbReference type="Pfam" id="PF13561">
    <property type="entry name" value="adh_short_C2"/>
    <property type="match status" value="1"/>
</dbReference>
<dbReference type="PRINTS" id="PR00081">
    <property type="entry name" value="GDHRDH"/>
</dbReference>
<protein>
    <submittedName>
        <fullName evidence="3">SDR family oxidoreductase</fullName>
    </submittedName>
</protein>
<keyword evidence="4" id="KW-1185">Reference proteome</keyword>
<dbReference type="EMBL" id="JAAGBB010000081">
    <property type="protein sequence ID" value="MBR0669075.1"/>
    <property type="molecule type" value="Genomic_DNA"/>
</dbReference>
<reference evidence="4" key="1">
    <citation type="journal article" date="2021" name="Syst. Appl. Microbiol.">
        <title>Roseomonas hellenica sp. nov., isolated from roots of wild-growing Alkanna tinctoria.</title>
        <authorList>
            <person name="Rat A."/>
            <person name="Naranjo H.D."/>
            <person name="Lebbe L."/>
            <person name="Cnockaert M."/>
            <person name="Krigas N."/>
            <person name="Grigoriadou K."/>
            <person name="Maloupa E."/>
            <person name="Willems A."/>
        </authorList>
    </citation>
    <scope>NUCLEOTIDE SEQUENCE [LARGE SCALE GENOMIC DNA]</scope>
    <source>
        <strain evidence="4">LMG 31523</strain>
    </source>
</reference>
<dbReference type="SUPFAM" id="SSF51735">
    <property type="entry name" value="NAD(P)-binding Rossmann-fold domains"/>
    <property type="match status" value="1"/>
</dbReference>
<evidence type="ECO:0000313" key="4">
    <source>
        <dbReference type="Proteomes" id="UP001196870"/>
    </source>
</evidence>
<dbReference type="PANTHER" id="PTHR42760">
    <property type="entry name" value="SHORT-CHAIN DEHYDROGENASES/REDUCTASES FAMILY MEMBER"/>
    <property type="match status" value="1"/>
</dbReference>
<organism evidence="3 4">
    <name type="scientific">Plastoroseomonas hellenica</name>
    <dbReference type="NCBI Taxonomy" id="2687306"/>
    <lineage>
        <taxon>Bacteria</taxon>
        <taxon>Pseudomonadati</taxon>
        <taxon>Pseudomonadota</taxon>
        <taxon>Alphaproteobacteria</taxon>
        <taxon>Acetobacterales</taxon>
        <taxon>Acetobacteraceae</taxon>
        <taxon>Plastoroseomonas</taxon>
    </lineage>
</organism>
<proteinExistence type="inferred from homology"/>
<dbReference type="PANTHER" id="PTHR42760:SF133">
    <property type="entry name" value="3-OXOACYL-[ACYL-CARRIER-PROTEIN] REDUCTASE"/>
    <property type="match status" value="1"/>
</dbReference>